<dbReference type="EMBL" id="CAADRA010005657">
    <property type="protein sequence ID" value="VFT92019.1"/>
    <property type="molecule type" value="Genomic_DNA"/>
</dbReference>
<evidence type="ECO:0000259" key="7">
    <source>
        <dbReference type="Pfam" id="PF02770"/>
    </source>
</evidence>
<gene>
    <name evidence="11" type="primary">Aste57867_15210</name>
    <name evidence="10" type="ORF">As57867_015154</name>
    <name evidence="11" type="ORF">ASTE57867_15210</name>
</gene>
<organism evidence="11 12">
    <name type="scientific">Aphanomyces stellatus</name>
    <dbReference type="NCBI Taxonomy" id="120398"/>
    <lineage>
        <taxon>Eukaryota</taxon>
        <taxon>Sar</taxon>
        <taxon>Stramenopiles</taxon>
        <taxon>Oomycota</taxon>
        <taxon>Saprolegniomycetes</taxon>
        <taxon>Saprolegniales</taxon>
        <taxon>Verrucalvaceae</taxon>
        <taxon>Aphanomyces</taxon>
    </lineage>
</organism>
<dbReference type="Pfam" id="PF00441">
    <property type="entry name" value="Acyl-CoA_dh_1"/>
    <property type="match status" value="1"/>
</dbReference>
<feature type="domain" description="Acyl-CoA dehydrogenase/oxidase C-terminal" evidence="6">
    <location>
        <begin position="314"/>
        <end position="473"/>
    </location>
</feature>
<dbReference type="Gene3D" id="6.10.250.600">
    <property type="match status" value="1"/>
</dbReference>
<dbReference type="GO" id="GO:0003995">
    <property type="term" value="F:acyl-CoA dehydrogenase activity"/>
    <property type="evidence" value="ECO:0007669"/>
    <property type="project" value="InterPro"/>
</dbReference>
<dbReference type="Gene3D" id="1.20.140.10">
    <property type="entry name" value="Butyryl-CoA Dehydrogenase, subunit A, domain 3"/>
    <property type="match status" value="1"/>
</dbReference>
<dbReference type="SUPFAM" id="SSF56645">
    <property type="entry name" value="Acyl-CoA dehydrogenase NM domain-like"/>
    <property type="match status" value="1"/>
</dbReference>
<evidence type="ECO:0000256" key="2">
    <source>
        <dbReference type="ARBA" id="ARBA00009347"/>
    </source>
</evidence>
<dbReference type="PANTHER" id="PTHR42707:SF2">
    <property type="entry name" value="ACD11 DEHYDROGENASE"/>
    <property type="match status" value="1"/>
</dbReference>
<dbReference type="InterPro" id="IPR036250">
    <property type="entry name" value="AcylCo_DH-like_C"/>
</dbReference>
<name>A0A485L373_9STRA</name>
<sequence length="578" mass="63029">MLLRKIGGQRASTMTKFPRDVGVRAASSATTGFFQDPPVLGNQFDDDEALVSLIRRLVPSATRNAMNLDAELHRFGARVVAPDILEACHDAEYNPPRHIPIDAWGRRVDKLLMTQGWTFMKKVAAEEGLIALAYDPTHGEYARVQQFAKLYLFSPSSAVFTCPLAMADGAARLIEQQPQKSANLRHAFDRLVSRDPALAWTSGQWMTERTGGSDVSKTETVATPHPTLPSAHLLHGFKWFSSATDSEMTLLLARLGADNPRLSLFFGHVHTAADKQTLNGIRIQRLKPKYGTHALPTAELELDGMVGELVGEPGRGVATIATVLNITRIHTAVNAVSFFRRALATADAFATKRVAFGKTLIDHPLHKKTLWDLHVDYRRVLHLVFTAVAMLGRVEAASRAASGSHEDDEHLLRLLTPVVKAWCSKVSLAAISECCEAMGGAGYIEDVGLGRLLRDCQAQTIWEGTTNVLSLDVRKLCLKDTSYTTAWSAFVDRQLRDVPASNRCKTAVAMRAAALVARMGAGSVEAEARDILFDLGETTSAALLLAHAQATGNAKDWEVAQRVCCGDVPADILGRPRL</sequence>
<evidence type="ECO:0000259" key="9">
    <source>
        <dbReference type="Pfam" id="PF22217"/>
    </source>
</evidence>
<dbReference type="PROSITE" id="PS00073">
    <property type="entry name" value="ACYL_COA_DH_2"/>
    <property type="match status" value="1"/>
</dbReference>
<evidence type="ECO:0000313" key="12">
    <source>
        <dbReference type="Proteomes" id="UP000332933"/>
    </source>
</evidence>
<keyword evidence="5" id="KW-0560">Oxidoreductase</keyword>
<feature type="domain" description="Acyl-CoA oxidase/dehydrogenase middle" evidence="7">
    <location>
        <begin position="204"/>
        <end position="304"/>
    </location>
</feature>
<dbReference type="InterPro" id="IPR006089">
    <property type="entry name" value="Acyl-CoA_DH_CS"/>
</dbReference>
<dbReference type="Proteomes" id="UP000332933">
    <property type="component" value="Unassembled WGS sequence"/>
</dbReference>
<keyword evidence="3 5" id="KW-0285">Flavoprotein</keyword>
<dbReference type="OrthoDB" id="10251155at2759"/>
<evidence type="ECO:0000259" key="6">
    <source>
        <dbReference type="Pfam" id="PF00441"/>
    </source>
</evidence>
<dbReference type="Pfam" id="PF02770">
    <property type="entry name" value="Acyl-CoA_dh_M"/>
    <property type="match status" value="1"/>
</dbReference>
<feature type="domain" description="Acyl-CoA dehydrogenase 11-like C-terminal" evidence="9">
    <location>
        <begin position="517"/>
        <end position="565"/>
    </location>
</feature>
<keyword evidence="4 5" id="KW-0274">FAD</keyword>
<dbReference type="SUPFAM" id="SSF47203">
    <property type="entry name" value="Acyl-CoA dehydrogenase C-terminal domain-like"/>
    <property type="match status" value="1"/>
</dbReference>
<protein>
    <submittedName>
        <fullName evidence="11">Aste57867_15210 protein</fullName>
    </submittedName>
</protein>
<accession>A0A485L373</accession>
<feature type="domain" description="Adaptive response protein AidB N-terminal" evidence="8">
    <location>
        <begin position="42"/>
        <end position="184"/>
    </location>
</feature>
<keyword evidence="12" id="KW-1185">Reference proteome</keyword>
<evidence type="ECO:0000313" key="10">
    <source>
        <dbReference type="EMBL" id="KAF0693868.1"/>
    </source>
</evidence>
<dbReference type="InterPro" id="IPR052904">
    <property type="entry name" value="Acyl-CoA_dehydrogenase-like"/>
</dbReference>
<dbReference type="AlphaFoldDB" id="A0A485L373"/>
<dbReference type="Pfam" id="PF22217">
    <property type="entry name" value="ACDH-11_C"/>
    <property type="match status" value="1"/>
</dbReference>
<dbReference type="InterPro" id="IPR009100">
    <property type="entry name" value="AcylCoA_DH/oxidase_NM_dom_sf"/>
</dbReference>
<dbReference type="InterPro" id="IPR053998">
    <property type="entry name" value="ACDH-11_C"/>
</dbReference>
<dbReference type="InterPro" id="IPR009075">
    <property type="entry name" value="AcylCo_DH/oxidase_C"/>
</dbReference>
<reference evidence="10" key="2">
    <citation type="submission" date="2019-06" db="EMBL/GenBank/DDBJ databases">
        <title>Genomics analysis of Aphanomyces spp. identifies a new class of oomycete effector associated with host adaptation.</title>
        <authorList>
            <person name="Gaulin E."/>
        </authorList>
    </citation>
    <scope>NUCLEOTIDE SEQUENCE</scope>
    <source>
        <strain evidence="10">CBS 578.67</strain>
    </source>
</reference>
<dbReference type="EMBL" id="VJMH01005636">
    <property type="protein sequence ID" value="KAF0693868.1"/>
    <property type="molecule type" value="Genomic_DNA"/>
</dbReference>
<comment type="similarity">
    <text evidence="2 5">Belongs to the acyl-CoA dehydrogenase family.</text>
</comment>
<evidence type="ECO:0000313" key="11">
    <source>
        <dbReference type="EMBL" id="VFT92019.1"/>
    </source>
</evidence>
<evidence type="ECO:0000256" key="1">
    <source>
        <dbReference type="ARBA" id="ARBA00001974"/>
    </source>
</evidence>
<dbReference type="InterPro" id="IPR006091">
    <property type="entry name" value="Acyl-CoA_Oxase/DH_mid-dom"/>
</dbReference>
<dbReference type="PANTHER" id="PTHR42707">
    <property type="entry name" value="ACYL-COA DEHYDROGENASE"/>
    <property type="match status" value="1"/>
</dbReference>
<dbReference type="Pfam" id="PF18158">
    <property type="entry name" value="AidB_N"/>
    <property type="match status" value="1"/>
</dbReference>
<reference evidence="11 12" key="1">
    <citation type="submission" date="2019-03" db="EMBL/GenBank/DDBJ databases">
        <authorList>
            <person name="Gaulin E."/>
            <person name="Dumas B."/>
        </authorList>
    </citation>
    <scope>NUCLEOTIDE SEQUENCE [LARGE SCALE GENOMIC DNA]</scope>
    <source>
        <strain evidence="11">CBS 568.67</strain>
    </source>
</reference>
<comment type="cofactor">
    <cofactor evidence="1 5">
        <name>FAD</name>
        <dbReference type="ChEBI" id="CHEBI:57692"/>
    </cofactor>
</comment>
<evidence type="ECO:0000256" key="4">
    <source>
        <dbReference type="ARBA" id="ARBA00022827"/>
    </source>
</evidence>
<evidence type="ECO:0000256" key="5">
    <source>
        <dbReference type="RuleBase" id="RU362125"/>
    </source>
</evidence>
<dbReference type="InterPro" id="IPR041504">
    <property type="entry name" value="AidB_N"/>
</dbReference>
<evidence type="ECO:0000256" key="3">
    <source>
        <dbReference type="ARBA" id="ARBA00022630"/>
    </source>
</evidence>
<proteinExistence type="inferred from homology"/>
<dbReference type="Gene3D" id="2.40.110.20">
    <property type="match status" value="1"/>
</dbReference>
<evidence type="ECO:0000259" key="8">
    <source>
        <dbReference type="Pfam" id="PF18158"/>
    </source>
</evidence>